<keyword evidence="3" id="KW-1185">Reference proteome</keyword>
<dbReference type="Proteomes" id="UP000095209">
    <property type="component" value="Unassembled WGS sequence"/>
</dbReference>
<feature type="transmembrane region" description="Helical" evidence="1">
    <location>
        <begin position="86"/>
        <end position="108"/>
    </location>
</feature>
<keyword evidence="1" id="KW-1133">Transmembrane helix</keyword>
<dbReference type="RefSeq" id="WP_069717109.1">
    <property type="nucleotide sequence ID" value="NZ_MJEH01000022.1"/>
</dbReference>
<feature type="transmembrane region" description="Helical" evidence="1">
    <location>
        <begin position="115"/>
        <end position="135"/>
    </location>
</feature>
<keyword evidence="1" id="KW-0812">Transmembrane</keyword>
<protein>
    <recommendedName>
        <fullName evidence="4">DUF1700 domain-containing protein</fullName>
    </recommendedName>
</protein>
<comment type="caution">
    <text evidence="2">The sequence shown here is derived from an EMBL/GenBank/DDBJ whole genome shotgun (WGS) entry which is preliminary data.</text>
</comment>
<accession>A0A1E5LF04</accession>
<evidence type="ECO:0000313" key="2">
    <source>
        <dbReference type="EMBL" id="OEH92668.1"/>
    </source>
</evidence>
<dbReference type="STRING" id="1305675.BFG57_01290"/>
<reference evidence="2 3" key="1">
    <citation type="submission" date="2016-08" db="EMBL/GenBank/DDBJ databases">
        <title>Genome of Bacillus solimangrovi GH2-4.</title>
        <authorList>
            <person name="Lim S."/>
            <person name="Kim B.-C."/>
        </authorList>
    </citation>
    <scope>NUCLEOTIDE SEQUENCE [LARGE SCALE GENOMIC DNA]</scope>
    <source>
        <strain evidence="2 3">GH2-4</strain>
    </source>
</reference>
<evidence type="ECO:0000313" key="3">
    <source>
        <dbReference type="Proteomes" id="UP000095209"/>
    </source>
</evidence>
<keyword evidence="1" id="KW-0472">Membrane</keyword>
<feature type="transmembrane region" description="Helical" evidence="1">
    <location>
        <begin position="141"/>
        <end position="166"/>
    </location>
</feature>
<gene>
    <name evidence="2" type="ORF">BFG57_01290</name>
</gene>
<name>A0A1E5LF04_9BACI</name>
<sequence>MNKHEFFLNLEHLLAPIPEYDRKEIIYDYEEHFEVGMENGKSENELIAELGSPQMIARDLLSDYRIERAEKDKSVKNLSRAIFETISLSLLNIVFVLGPVIGLIGVFVSLCATSIILTLSPVLMIVSILIGNSFGDVFTNIFVAITLCSLGLIMGIGMIHVGKFFYNMILRYIKFNIQIVKGGKRA</sequence>
<dbReference type="Pfam" id="PF22564">
    <property type="entry name" value="HAAS"/>
    <property type="match status" value="1"/>
</dbReference>
<evidence type="ECO:0008006" key="4">
    <source>
        <dbReference type="Google" id="ProtNLM"/>
    </source>
</evidence>
<dbReference type="AlphaFoldDB" id="A0A1E5LF04"/>
<organism evidence="2 3">
    <name type="scientific">Bacillus solimangrovi</name>
    <dbReference type="NCBI Taxonomy" id="1305675"/>
    <lineage>
        <taxon>Bacteria</taxon>
        <taxon>Bacillati</taxon>
        <taxon>Bacillota</taxon>
        <taxon>Bacilli</taxon>
        <taxon>Bacillales</taxon>
        <taxon>Bacillaceae</taxon>
        <taxon>Bacillus</taxon>
    </lineage>
</organism>
<evidence type="ECO:0000256" key="1">
    <source>
        <dbReference type="SAM" id="Phobius"/>
    </source>
</evidence>
<proteinExistence type="predicted"/>
<dbReference type="OrthoDB" id="9804829at2"/>
<dbReference type="EMBL" id="MJEH01000022">
    <property type="protein sequence ID" value="OEH92668.1"/>
    <property type="molecule type" value="Genomic_DNA"/>
</dbReference>